<dbReference type="SUPFAM" id="SSF53335">
    <property type="entry name" value="S-adenosyl-L-methionine-dependent methyltransferases"/>
    <property type="match status" value="1"/>
</dbReference>
<reference evidence="1" key="1">
    <citation type="journal article" date="2014" name="Front. Microbiol.">
        <title>High frequency of phylogenetically diverse reductive dehalogenase-homologous genes in deep subseafloor sedimentary metagenomes.</title>
        <authorList>
            <person name="Kawai M."/>
            <person name="Futagami T."/>
            <person name="Toyoda A."/>
            <person name="Takaki Y."/>
            <person name="Nishi S."/>
            <person name="Hori S."/>
            <person name="Arai W."/>
            <person name="Tsubouchi T."/>
            <person name="Morono Y."/>
            <person name="Uchiyama I."/>
            <person name="Ito T."/>
            <person name="Fujiyama A."/>
            <person name="Inagaki F."/>
            <person name="Takami H."/>
        </authorList>
    </citation>
    <scope>NUCLEOTIDE SEQUENCE</scope>
    <source>
        <strain evidence="1">Expedition CK06-06</strain>
    </source>
</reference>
<dbReference type="AlphaFoldDB" id="X0WFE7"/>
<comment type="caution">
    <text evidence="1">The sequence shown here is derived from an EMBL/GenBank/DDBJ whole genome shotgun (WGS) entry which is preliminary data.</text>
</comment>
<sequence>SPLQVLKEAHRIIRRDGKLMLGLVLKESPWGKFYQKKKKLGYPFYKHATFYKFDEVVRLLVQAGFVTERTVSTLFQRPGEVRHMEVPKEGYFAGAGFTIMVAGKKAVATEATNRDYE</sequence>
<protein>
    <recommendedName>
        <fullName evidence="2">Methyltransferase type 11 domain-containing protein</fullName>
    </recommendedName>
</protein>
<proteinExistence type="predicted"/>
<feature type="non-terminal residue" evidence="1">
    <location>
        <position position="1"/>
    </location>
</feature>
<evidence type="ECO:0000313" key="1">
    <source>
        <dbReference type="EMBL" id="GAG11426.1"/>
    </source>
</evidence>
<dbReference type="InterPro" id="IPR029063">
    <property type="entry name" value="SAM-dependent_MTases_sf"/>
</dbReference>
<dbReference type="EMBL" id="BARS01022123">
    <property type="protein sequence ID" value="GAG11426.1"/>
    <property type="molecule type" value="Genomic_DNA"/>
</dbReference>
<name>X0WFE7_9ZZZZ</name>
<organism evidence="1">
    <name type="scientific">marine sediment metagenome</name>
    <dbReference type="NCBI Taxonomy" id="412755"/>
    <lineage>
        <taxon>unclassified sequences</taxon>
        <taxon>metagenomes</taxon>
        <taxon>ecological metagenomes</taxon>
    </lineage>
</organism>
<dbReference type="Gene3D" id="3.40.50.150">
    <property type="entry name" value="Vaccinia Virus protein VP39"/>
    <property type="match status" value="1"/>
</dbReference>
<evidence type="ECO:0008006" key="2">
    <source>
        <dbReference type="Google" id="ProtNLM"/>
    </source>
</evidence>
<accession>X0WFE7</accession>
<gene>
    <name evidence="1" type="ORF">S01H1_35403</name>
</gene>